<reference evidence="3 4" key="1">
    <citation type="submission" date="2015-06" db="EMBL/GenBank/DDBJ databases">
        <title>Draft genome of the ant-associated black yeast Phialophora attae CBS 131958.</title>
        <authorList>
            <person name="Moreno L.F."/>
            <person name="Stielow B.J."/>
            <person name="de Hoog S."/>
            <person name="Vicente V.A."/>
            <person name="Weiss V.A."/>
            <person name="de Vries M."/>
            <person name="Cruz L.M."/>
            <person name="Souza E.M."/>
        </authorList>
    </citation>
    <scope>NUCLEOTIDE SEQUENCE [LARGE SCALE GENOMIC DNA]</scope>
    <source>
        <strain evidence="3 4">CBS 131958</strain>
    </source>
</reference>
<dbReference type="OrthoDB" id="10253736at2759"/>
<evidence type="ECO:0000256" key="1">
    <source>
        <dbReference type="ARBA" id="ARBA00006484"/>
    </source>
</evidence>
<sequence length="385" mass="42317">MAATVVKAALLPVTALRYTAGEPLLSGALLYLLTRAPAQYREKVLAPFRNNILAKNGDIKLAQAVKLLKVLLALGVWGRISQLLDRWARNYWYLRRPGAPWRFGDAQKSELVVITGGSSGFGYEMVKSFATKARVIALDIQDFPPELERLRDVHFYKCDVTDFEALINLCGEIRSAHGDPTVLINNAGIANGKLVATTPAQAVDRLMKVNLTSHFLLIKEFLPGMLAAQKGHIVTIASMASFVAAPGLLDYCVSKVGALYLNDGRLRAELFTRHGIAGHSINTTSVHPSWHSTGITKAAEPQLAKHGIIPDPPTNVTDLIVEQVLSGRSGQIFVPKDQVRYKNIRSWPLWIQDVLAGYPWKRGDRESGFRFGDEDGLGQEGIKVD</sequence>
<dbReference type="RefSeq" id="XP_017994834.1">
    <property type="nucleotide sequence ID" value="XM_018142195.1"/>
</dbReference>
<dbReference type="GO" id="GO:0016616">
    <property type="term" value="F:oxidoreductase activity, acting on the CH-OH group of donors, NAD or NADP as acceptor"/>
    <property type="evidence" value="ECO:0007669"/>
    <property type="project" value="TreeGrafter"/>
</dbReference>
<dbReference type="STRING" id="1664694.A0A0N0NHM9"/>
<dbReference type="VEuPathDB" id="FungiDB:AB675_2240"/>
<accession>A0A0N0NHM9</accession>
<comment type="caution">
    <text evidence="3">The sequence shown here is derived from an EMBL/GenBank/DDBJ whole genome shotgun (WGS) entry which is preliminary data.</text>
</comment>
<organism evidence="3 4">
    <name type="scientific">Cyphellophora attinorum</name>
    <dbReference type="NCBI Taxonomy" id="1664694"/>
    <lineage>
        <taxon>Eukaryota</taxon>
        <taxon>Fungi</taxon>
        <taxon>Dikarya</taxon>
        <taxon>Ascomycota</taxon>
        <taxon>Pezizomycotina</taxon>
        <taxon>Eurotiomycetes</taxon>
        <taxon>Chaetothyriomycetidae</taxon>
        <taxon>Chaetothyriales</taxon>
        <taxon>Cyphellophoraceae</taxon>
        <taxon>Cyphellophora</taxon>
    </lineage>
</organism>
<dbReference type="GeneID" id="28734075"/>
<dbReference type="InterPro" id="IPR036291">
    <property type="entry name" value="NAD(P)-bd_dom_sf"/>
</dbReference>
<evidence type="ECO:0000313" key="4">
    <source>
        <dbReference type="Proteomes" id="UP000038010"/>
    </source>
</evidence>
<dbReference type="Pfam" id="PF00106">
    <property type="entry name" value="adh_short"/>
    <property type="match status" value="1"/>
</dbReference>
<dbReference type="Gene3D" id="3.40.50.720">
    <property type="entry name" value="NAD(P)-binding Rossmann-like Domain"/>
    <property type="match status" value="1"/>
</dbReference>
<dbReference type="AlphaFoldDB" id="A0A0N0NHM9"/>
<dbReference type="PANTHER" id="PTHR24322:SF736">
    <property type="entry name" value="RETINOL DEHYDROGENASE 10"/>
    <property type="match status" value="1"/>
</dbReference>
<proteinExistence type="inferred from homology"/>
<name>A0A0N0NHM9_9EURO</name>
<dbReference type="EMBL" id="LFJN01000048">
    <property type="protein sequence ID" value="KPI34871.1"/>
    <property type="molecule type" value="Genomic_DNA"/>
</dbReference>
<protein>
    <submittedName>
        <fullName evidence="3">Short-chain dehydrogenase/ family 16C member 6</fullName>
    </submittedName>
</protein>
<dbReference type="PANTHER" id="PTHR24322">
    <property type="entry name" value="PKSB"/>
    <property type="match status" value="1"/>
</dbReference>
<evidence type="ECO:0000313" key="3">
    <source>
        <dbReference type="EMBL" id="KPI34871.1"/>
    </source>
</evidence>
<dbReference type="InterPro" id="IPR002347">
    <property type="entry name" value="SDR_fam"/>
</dbReference>
<dbReference type="Proteomes" id="UP000038010">
    <property type="component" value="Unassembled WGS sequence"/>
</dbReference>
<evidence type="ECO:0000256" key="2">
    <source>
        <dbReference type="ARBA" id="ARBA00023002"/>
    </source>
</evidence>
<keyword evidence="4" id="KW-1185">Reference proteome</keyword>
<comment type="similarity">
    <text evidence="1">Belongs to the short-chain dehydrogenases/reductases (SDR) family.</text>
</comment>
<dbReference type="PRINTS" id="PR00081">
    <property type="entry name" value="GDHRDH"/>
</dbReference>
<keyword evidence="2" id="KW-0560">Oxidoreductase</keyword>
<gene>
    <name evidence="3" type="ORF">AB675_2240</name>
</gene>
<dbReference type="SUPFAM" id="SSF51735">
    <property type="entry name" value="NAD(P)-binding Rossmann-fold domains"/>
    <property type="match status" value="1"/>
</dbReference>